<feature type="transmembrane region" description="Helical" evidence="14">
    <location>
        <begin position="81"/>
        <end position="102"/>
    </location>
</feature>
<evidence type="ECO:0000256" key="1">
    <source>
        <dbReference type="ARBA" id="ARBA00004141"/>
    </source>
</evidence>
<keyword evidence="12 14" id="KW-0456">Lyase</keyword>
<evidence type="ECO:0000256" key="7">
    <source>
        <dbReference type="ARBA" id="ARBA00022832"/>
    </source>
</evidence>
<dbReference type="GO" id="GO:0042761">
    <property type="term" value="P:very long-chain fatty acid biosynthetic process"/>
    <property type="evidence" value="ECO:0007669"/>
    <property type="project" value="TreeGrafter"/>
</dbReference>
<evidence type="ECO:0000256" key="3">
    <source>
        <dbReference type="ARBA" id="ARBA00007811"/>
    </source>
</evidence>
<comment type="function">
    <text evidence="14">Catalyzes the third of the four reactions of the long-chain fatty acids elongation cycle. This endoplasmic reticulum-bound enzymatic process, allows the addition of two carbons to the chain of long- and very long-chain fatty acids/VLCFAs per cycle. This enzyme catalyzes the dehydration of the 3-hydroxyacyl-CoA intermediate into trans-2,3-enoyl-CoA, within each cycle of fatty acid elongation. Thereby, it participates to the production of VLCFAs of different chain lengths that are involved in multiple biological processes as precursors of membrane lipids and lipid mediators.</text>
</comment>
<sequence length="251" mass="28262">MAEKAETSGQREKENESKKSGPPPVAKAYLLLYNGLLTAGWFVVLYRTVLYSIDHAPSWRSDGIPTSVPGLYDDLRLPLRVFQTAACLEVVHVAVGIVRSALFTTFIQVFSRIFMLWGIVEGVAGTAYSPGLLLVAIAWSATEVIRYSFYFFALIDAIPYPIKWLRYTTFYILYPTGVTGELMLSFAALPVLKASHQWSTSLPNPYNLSFSFYYFLMFFMALYIPLFPQLYGHMISQRKKVIGGGAKSKQE</sequence>
<dbReference type="EC" id="4.2.1.134" evidence="4 14"/>
<evidence type="ECO:0000256" key="15">
    <source>
        <dbReference type="SAM" id="MobiDB-lite"/>
    </source>
</evidence>
<feature type="transmembrane region" description="Helical" evidence="14">
    <location>
        <begin position="212"/>
        <end position="231"/>
    </location>
</feature>
<dbReference type="EMBL" id="CASHTH010000622">
    <property type="protein sequence ID" value="CAI8005602.1"/>
    <property type="molecule type" value="Genomic_DNA"/>
</dbReference>
<dbReference type="GO" id="GO:0030497">
    <property type="term" value="P:fatty acid elongation"/>
    <property type="evidence" value="ECO:0007669"/>
    <property type="project" value="TreeGrafter"/>
</dbReference>
<dbReference type="Pfam" id="PF04387">
    <property type="entry name" value="PTPLA"/>
    <property type="match status" value="1"/>
</dbReference>
<dbReference type="GO" id="GO:0102158">
    <property type="term" value="F:very-long-chain (3R)-3-hydroxyacyl-CoA dehydratase activity"/>
    <property type="evidence" value="ECO:0007669"/>
    <property type="project" value="UniProtKB-EC"/>
</dbReference>
<comment type="subcellular location">
    <subcellularLocation>
        <location evidence="14">Endoplasmic reticulum membrane</location>
        <topology evidence="14">Multi-pass membrane protein</topology>
    </subcellularLocation>
    <subcellularLocation>
        <location evidence="1">Membrane</location>
        <topology evidence="1">Multi-pass membrane protein</topology>
    </subcellularLocation>
</comment>
<dbReference type="GO" id="GO:0030148">
    <property type="term" value="P:sphingolipid biosynthetic process"/>
    <property type="evidence" value="ECO:0007669"/>
    <property type="project" value="TreeGrafter"/>
</dbReference>
<keyword evidence="10 14" id="KW-0472">Membrane</keyword>
<evidence type="ECO:0000256" key="4">
    <source>
        <dbReference type="ARBA" id="ARBA00013122"/>
    </source>
</evidence>
<evidence type="ECO:0000313" key="17">
    <source>
        <dbReference type="Proteomes" id="UP001174909"/>
    </source>
</evidence>
<feature type="transmembrane region" description="Helical" evidence="14">
    <location>
        <begin position="28"/>
        <end position="49"/>
    </location>
</feature>
<dbReference type="AlphaFoldDB" id="A0AA35R728"/>
<evidence type="ECO:0000256" key="8">
    <source>
        <dbReference type="ARBA" id="ARBA00022989"/>
    </source>
</evidence>
<dbReference type="GO" id="GO:0005789">
    <property type="term" value="C:endoplasmic reticulum membrane"/>
    <property type="evidence" value="ECO:0007669"/>
    <property type="project" value="UniProtKB-SubCell"/>
</dbReference>
<gene>
    <name evidence="16" type="ORF">GBAR_LOCUS4314</name>
</gene>
<protein>
    <recommendedName>
        <fullName evidence="4 14">Very-long-chain (3R)-3-hydroxyacyl-CoA dehydratase</fullName>
        <ecNumber evidence="4 14">4.2.1.134</ecNumber>
    </recommendedName>
</protein>
<evidence type="ECO:0000256" key="9">
    <source>
        <dbReference type="ARBA" id="ARBA00023098"/>
    </source>
</evidence>
<comment type="catalytic activity">
    <reaction evidence="13 14">
        <text>a very-long-chain (3R)-3-hydroxyacyl-CoA = a very-long-chain (2E)-enoyl-CoA + H2O</text>
        <dbReference type="Rhea" id="RHEA:45812"/>
        <dbReference type="ChEBI" id="CHEBI:15377"/>
        <dbReference type="ChEBI" id="CHEBI:83728"/>
        <dbReference type="ChEBI" id="CHEBI:85440"/>
        <dbReference type="EC" id="4.2.1.134"/>
    </reaction>
</comment>
<keyword evidence="8 14" id="KW-1133">Transmembrane helix</keyword>
<evidence type="ECO:0000256" key="12">
    <source>
        <dbReference type="ARBA" id="ARBA00023239"/>
    </source>
</evidence>
<keyword evidence="9 14" id="KW-0443">Lipid metabolism</keyword>
<evidence type="ECO:0000256" key="11">
    <source>
        <dbReference type="ARBA" id="ARBA00023160"/>
    </source>
</evidence>
<dbReference type="PANTHER" id="PTHR11035">
    <property type="entry name" value="VERY-LONG-CHAIN (3R)-3-HYDROXYACYL-COA DEHYDRATASE"/>
    <property type="match status" value="1"/>
</dbReference>
<keyword evidence="14" id="KW-0256">Endoplasmic reticulum</keyword>
<evidence type="ECO:0000256" key="14">
    <source>
        <dbReference type="RuleBase" id="RU363109"/>
    </source>
</evidence>
<evidence type="ECO:0000256" key="13">
    <source>
        <dbReference type="ARBA" id="ARBA00036671"/>
    </source>
</evidence>
<dbReference type="InterPro" id="IPR007482">
    <property type="entry name" value="Tyr_Pase-like_PTPLA"/>
</dbReference>
<reference evidence="16" key="1">
    <citation type="submission" date="2023-03" db="EMBL/GenBank/DDBJ databases">
        <authorList>
            <person name="Steffen K."/>
            <person name="Cardenas P."/>
        </authorList>
    </citation>
    <scope>NUCLEOTIDE SEQUENCE</scope>
</reference>
<evidence type="ECO:0000256" key="6">
    <source>
        <dbReference type="ARBA" id="ARBA00022692"/>
    </source>
</evidence>
<organism evidence="16 17">
    <name type="scientific">Geodia barretti</name>
    <name type="common">Barrett's horny sponge</name>
    <dbReference type="NCBI Taxonomy" id="519541"/>
    <lineage>
        <taxon>Eukaryota</taxon>
        <taxon>Metazoa</taxon>
        <taxon>Porifera</taxon>
        <taxon>Demospongiae</taxon>
        <taxon>Heteroscleromorpha</taxon>
        <taxon>Tetractinellida</taxon>
        <taxon>Astrophorina</taxon>
        <taxon>Geodiidae</taxon>
        <taxon>Geodia</taxon>
    </lineage>
</organism>
<keyword evidence="17" id="KW-1185">Reference proteome</keyword>
<comment type="pathway">
    <text evidence="2 14">Lipid metabolism; fatty acid biosynthesis.</text>
</comment>
<keyword evidence="7 14" id="KW-0276">Fatty acid metabolism</keyword>
<dbReference type="PANTHER" id="PTHR11035:SF3">
    <property type="entry name" value="VERY-LONG-CHAIN (3R)-3-HYDROXYACYL-COA DEHYDRATASE"/>
    <property type="match status" value="1"/>
</dbReference>
<evidence type="ECO:0000256" key="5">
    <source>
        <dbReference type="ARBA" id="ARBA00022516"/>
    </source>
</evidence>
<evidence type="ECO:0000256" key="2">
    <source>
        <dbReference type="ARBA" id="ARBA00005194"/>
    </source>
</evidence>
<name>A0AA35R728_GEOBA</name>
<keyword evidence="6 14" id="KW-0812">Transmembrane</keyword>
<feature type="region of interest" description="Disordered" evidence="15">
    <location>
        <begin position="1"/>
        <end position="22"/>
    </location>
</feature>
<comment type="caution">
    <text evidence="16">The sequence shown here is derived from an EMBL/GenBank/DDBJ whole genome shotgun (WGS) entry which is preliminary data.</text>
</comment>
<evidence type="ECO:0000256" key="10">
    <source>
        <dbReference type="ARBA" id="ARBA00023136"/>
    </source>
</evidence>
<accession>A0AA35R728</accession>
<feature type="transmembrane region" description="Helical" evidence="14">
    <location>
        <begin position="169"/>
        <end position="192"/>
    </location>
</feature>
<feature type="transmembrane region" description="Helical" evidence="14">
    <location>
        <begin position="144"/>
        <end position="162"/>
    </location>
</feature>
<feature type="transmembrane region" description="Helical" evidence="14">
    <location>
        <begin position="114"/>
        <end position="138"/>
    </location>
</feature>
<keyword evidence="5 14" id="KW-0444">Lipid biosynthesis</keyword>
<evidence type="ECO:0000313" key="16">
    <source>
        <dbReference type="EMBL" id="CAI8005602.1"/>
    </source>
</evidence>
<feature type="compositionally biased region" description="Basic and acidic residues" evidence="15">
    <location>
        <begin position="1"/>
        <end position="19"/>
    </location>
</feature>
<keyword evidence="11 14" id="KW-0275">Fatty acid biosynthesis</keyword>
<proteinExistence type="inferred from homology"/>
<comment type="similarity">
    <text evidence="3 14">Belongs to the very long-chain fatty acids dehydratase HACD family.</text>
</comment>
<dbReference type="Proteomes" id="UP001174909">
    <property type="component" value="Unassembled WGS sequence"/>
</dbReference>